<accession>A0AAX3BH10</accession>
<evidence type="ECO:0000256" key="1">
    <source>
        <dbReference type="SAM" id="Phobius"/>
    </source>
</evidence>
<dbReference type="RefSeq" id="WP_271436405.1">
    <property type="nucleotide sequence ID" value="NZ_CP073355.1"/>
</dbReference>
<protein>
    <recommendedName>
        <fullName evidence="4">Zinc ribbon domain-containing protein</fullName>
    </recommendedName>
</protein>
<keyword evidence="3" id="KW-1185">Reference proteome</keyword>
<keyword evidence="1" id="KW-1133">Transmembrane helix</keyword>
<organism evidence="2 3">
    <name type="scientific">Thermospira aquatica</name>
    <dbReference type="NCBI Taxonomy" id="2828656"/>
    <lineage>
        <taxon>Bacteria</taxon>
        <taxon>Pseudomonadati</taxon>
        <taxon>Spirochaetota</taxon>
        <taxon>Spirochaetia</taxon>
        <taxon>Brevinematales</taxon>
        <taxon>Thermospiraceae</taxon>
        <taxon>Thermospira</taxon>
    </lineage>
</organism>
<feature type="transmembrane region" description="Helical" evidence="1">
    <location>
        <begin position="7"/>
        <end position="25"/>
    </location>
</feature>
<sequence>MGFVKIIIFLGFLGIGLFFLFQTIFPVKLAFLWAVAVVGWFGFLIAWLYFTHQIHWLEDRVLTCPRCQHEVDITFLDGKPVFQRHCPYCGFDLSEHRHFIRREK</sequence>
<name>A0AAX3BH10_9SPIR</name>
<keyword evidence="1" id="KW-0472">Membrane</keyword>
<reference evidence="2" key="1">
    <citation type="submission" date="2021-04" db="EMBL/GenBank/DDBJ databases">
        <authorList>
            <person name="Postec A."/>
        </authorList>
    </citation>
    <scope>NUCLEOTIDE SEQUENCE</scope>
    <source>
        <strain evidence="2">F1F22</strain>
    </source>
</reference>
<dbReference type="Proteomes" id="UP001056539">
    <property type="component" value="Chromosome"/>
</dbReference>
<gene>
    <name evidence="2" type="ORF">KDW03_05615</name>
</gene>
<dbReference type="EMBL" id="CP073355">
    <property type="protein sequence ID" value="URA11273.1"/>
    <property type="molecule type" value="Genomic_DNA"/>
</dbReference>
<evidence type="ECO:0000313" key="3">
    <source>
        <dbReference type="Proteomes" id="UP001056539"/>
    </source>
</evidence>
<feature type="transmembrane region" description="Helical" evidence="1">
    <location>
        <begin position="31"/>
        <end position="50"/>
    </location>
</feature>
<evidence type="ECO:0000313" key="2">
    <source>
        <dbReference type="EMBL" id="URA11273.1"/>
    </source>
</evidence>
<reference evidence="2" key="2">
    <citation type="submission" date="2022-06" db="EMBL/GenBank/DDBJ databases">
        <title>Thermospira aquatica gen. nov., sp. nov.</title>
        <authorList>
            <person name="Ben Ali Gam Z."/>
            <person name="Labat M."/>
        </authorList>
    </citation>
    <scope>NUCLEOTIDE SEQUENCE</scope>
    <source>
        <strain evidence="2">F1F22</strain>
    </source>
</reference>
<proteinExistence type="predicted"/>
<evidence type="ECO:0008006" key="4">
    <source>
        <dbReference type="Google" id="ProtNLM"/>
    </source>
</evidence>
<keyword evidence="1" id="KW-0812">Transmembrane</keyword>
<dbReference type="KEGG" id="taqu:KDW03_05615"/>
<dbReference type="AlphaFoldDB" id="A0AAX3BH10"/>